<dbReference type="GO" id="GO:0051301">
    <property type="term" value="P:cell division"/>
    <property type="evidence" value="ECO:0007669"/>
    <property type="project" value="UniProtKB-KW"/>
</dbReference>
<evidence type="ECO:0000259" key="7">
    <source>
        <dbReference type="Pfam" id="PF13491"/>
    </source>
</evidence>
<dbReference type="InterPro" id="IPR025199">
    <property type="entry name" value="FtsK_4TM"/>
</dbReference>
<proteinExistence type="predicted"/>
<dbReference type="EMBL" id="AMCI01005178">
    <property type="protein sequence ID" value="EJW96634.1"/>
    <property type="molecule type" value="Genomic_DNA"/>
</dbReference>
<feature type="transmembrane region" description="Helical" evidence="6">
    <location>
        <begin position="122"/>
        <end position="143"/>
    </location>
</feature>
<dbReference type="AlphaFoldDB" id="J9GB43"/>
<feature type="transmembrane region" description="Helical" evidence="6">
    <location>
        <begin position="81"/>
        <end position="110"/>
    </location>
</feature>
<reference evidence="8" key="1">
    <citation type="journal article" date="2012" name="PLoS ONE">
        <title>Gene sets for utilization of primary and secondary nutrition supplies in the distal gut of endangered iberian lynx.</title>
        <authorList>
            <person name="Alcaide M."/>
            <person name="Messina E."/>
            <person name="Richter M."/>
            <person name="Bargiela R."/>
            <person name="Peplies J."/>
            <person name="Huws S.A."/>
            <person name="Newbold C.J."/>
            <person name="Golyshin P.N."/>
            <person name="Simon M.A."/>
            <person name="Lopez G."/>
            <person name="Yakimov M.M."/>
            <person name="Ferrer M."/>
        </authorList>
    </citation>
    <scope>NUCLEOTIDE SEQUENCE</scope>
</reference>
<keyword evidence="8" id="KW-0132">Cell division</keyword>
<keyword evidence="8" id="KW-0131">Cell cycle</keyword>
<feature type="domain" description="DNA translocase FtsK 4TM region" evidence="7">
    <location>
        <begin position="24"/>
        <end position="190"/>
    </location>
</feature>
<organism evidence="8">
    <name type="scientific">gut metagenome</name>
    <dbReference type="NCBI Taxonomy" id="749906"/>
    <lineage>
        <taxon>unclassified sequences</taxon>
        <taxon>metagenomes</taxon>
        <taxon>organismal metagenomes</taxon>
    </lineage>
</organism>
<sequence length="250" mass="27025">PEQNPRPGLITRIKNSITQERKSQLRKVAGLIVAAFAVFTLIASLSYLFTWQSDQSLLSDSEMMDSSVQVNNSAGKLGYSWGHFLVCKCFGLGSFVLIVLLVFIAMKLYFCKSPVSLGRAGLLTISGAMILSLLLSFVAGLAGNDIAFGGGLGGNCGYAMSHWITNLIGNVMTVILIFIFSVIWLLFASDRFSRWIVAPRKVRQDVAGAEAEAEESCAGAEQKETSYCHSCSQDAHPEYETETESGTGAV</sequence>
<gene>
    <name evidence="8" type="ORF">EVA_15259</name>
</gene>
<comment type="subcellular location">
    <subcellularLocation>
        <location evidence="1">Cell membrane</location>
        <topology evidence="1">Multi-pass membrane protein</topology>
    </subcellularLocation>
</comment>
<feature type="transmembrane region" description="Helical" evidence="6">
    <location>
        <begin position="28"/>
        <end position="49"/>
    </location>
</feature>
<feature type="non-terminal residue" evidence="8">
    <location>
        <position position="1"/>
    </location>
</feature>
<dbReference type="Pfam" id="PF13491">
    <property type="entry name" value="FtsK_4TM"/>
    <property type="match status" value="1"/>
</dbReference>
<keyword evidence="5 6" id="KW-0472">Membrane</keyword>
<evidence type="ECO:0000256" key="3">
    <source>
        <dbReference type="ARBA" id="ARBA00022692"/>
    </source>
</evidence>
<evidence type="ECO:0000313" key="8">
    <source>
        <dbReference type="EMBL" id="EJW96634.1"/>
    </source>
</evidence>
<keyword evidence="2" id="KW-1003">Cell membrane</keyword>
<feature type="non-terminal residue" evidence="8">
    <location>
        <position position="250"/>
    </location>
</feature>
<evidence type="ECO:0000256" key="6">
    <source>
        <dbReference type="SAM" id="Phobius"/>
    </source>
</evidence>
<keyword evidence="3 6" id="KW-0812">Transmembrane</keyword>
<feature type="transmembrane region" description="Helical" evidence="6">
    <location>
        <begin position="163"/>
        <end position="187"/>
    </location>
</feature>
<keyword evidence="4 6" id="KW-1133">Transmembrane helix</keyword>
<comment type="caution">
    <text evidence="8">The sequence shown here is derived from an EMBL/GenBank/DDBJ whole genome shotgun (WGS) entry which is preliminary data.</text>
</comment>
<evidence type="ECO:0000256" key="4">
    <source>
        <dbReference type="ARBA" id="ARBA00022989"/>
    </source>
</evidence>
<evidence type="ECO:0000256" key="5">
    <source>
        <dbReference type="ARBA" id="ARBA00023136"/>
    </source>
</evidence>
<evidence type="ECO:0000256" key="1">
    <source>
        <dbReference type="ARBA" id="ARBA00004651"/>
    </source>
</evidence>
<name>J9GB43_9ZZZZ</name>
<protein>
    <submittedName>
        <fullName evidence="8">FtsK/SpoIIIE family cell division protein</fullName>
    </submittedName>
</protein>
<accession>J9GB43</accession>
<dbReference type="GO" id="GO:0005886">
    <property type="term" value="C:plasma membrane"/>
    <property type="evidence" value="ECO:0007669"/>
    <property type="project" value="UniProtKB-SubCell"/>
</dbReference>
<evidence type="ECO:0000256" key="2">
    <source>
        <dbReference type="ARBA" id="ARBA00022475"/>
    </source>
</evidence>